<evidence type="ECO:0000313" key="2">
    <source>
        <dbReference type="Proteomes" id="UP000279911"/>
    </source>
</evidence>
<dbReference type="Proteomes" id="UP000279911">
    <property type="component" value="Unassembled WGS sequence"/>
</dbReference>
<gene>
    <name evidence="1" type="ORF">EJA10_07485</name>
</gene>
<dbReference type="EMBL" id="RSFW01000010">
    <property type="protein sequence ID" value="RSD27617.1"/>
    <property type="molecule type" value="Genomic_DNA"/>
</dbReference>
<evidence type="ECO:0000313" key="1">
    <source>
        <dbReference type="EMBL" id="RSD27617.1"/>
    </source>
</evidence>
<protein>
    <submittedName>
        <fullName evidence="1">Uncharacterized protein</fullName>
    </submittedName>
</protein>
<proteinExistence type="predicted"/>
<dbReference type="AlphaFoldDB" id="A0A427TT50"/>
<dbReference type="OrthoDB" id="2868586at2"/>
<comment type="caution">
    <text evidence="1">The sequence shown here is derived from an EMBL/GenBank/DDBJ whole genome shotgun (WGS) entry which is preliminary data.</text>
</comment>
<name>A0A427TT50_9BACI</name>
<sequence>MTMSTREIADRIVHPLNRAAFLKGIERGWEARFHPANSNLMNLHDPGYGKRGKGKNRIGDIPLDSEEASFRLEHTDSNRFYNYKKFGYDEKDENFIEEVFKHFED</sequence>
<reference evidence="2" key="1">
    <citation type="submission" date="2018-12" db="EMBL/GenBank/DDBJ databases">
        <title>Bacillus chawlae sp. nov., Bacillus glennii sp. nov., and Bacillus saganii sp. nov. Isolated from the Vehicle Assembly Building at Kennedy Space Center where the Viking Spacecraft were Assembled.</title>
        <authorList>
            <person name="Seuylemezian A."/>
            <person name="Vaishampayan P."/>
        </authorList>
    </citation>
    <scope>NUCLEOTIDE SEQUENCE [LARGE SCALE GENOMIC DNA]</scope>
    <source>
        <strain evidence="2">DSM 13966</strain>
    </source>
</reference>
<dbReference type="RefSeq" id="WP_125479398.1">
    <property type="nucleotide sequence ID" value="NZ_RSFW01000010.1"/>
</dbReference>
<accession>A0A427TT50</accession>
<organism evidence="1 2">
    <name type="scientific">Mesobacillus subterraneus</name>
    <dbReference type="NCBI Taxonomy" id="285983"/>
    <lineage>
        <taxon>Bacteria</taxon>
        <taxon>Bacillati</taxon>
        <taxon>Bacillota</taxon>
        <taxon>Bacilli</taxon>
        <taxon>Bacillales</taxon>
        <taxon>Bacillaceae</taxon>
        <taxon>Mesobacillus</taxon>
    </lineage>
</organism>